<evidence type="ECO:0000313" key="6">
    <source>
        <dbReference type="Proteomes" id="UP000220934"/>
    </source>
</evidence>
<evidence type="ECO:0000313" key="2">
    <source>
        <dbReference type="EMBL" id="PEN88648.1"/>
    </source>
</evidence>
<dbReference type="EMBL" id="NUAP01000025">
    <property type="protein sequence ID" value="PEN88648.1"/>
    <property type="molecule type" value="Genomic_DNA"/>
</dbReference>
<dbReference type="EMBL" id="NUAJ01000002">
    <property type="protein sequence ID" value="PEN58661.1"/>
    <property type="molecule type" value="Genomic_DNA"/>
</dbReference>
<name>A0A2B5N0T8_9BACI</name>
<organism evidence="3 8">
    <name type="scientific">Bacillus toyonensis</name>
    <dbReference type="NCBI Taxonomy" id="155322"/>
    <lineage>
        <taxon>Bacteria</taxon>
        <taxon>Bacillati</taxon>
        <taxon>Bacillota</taxon>
        <taxon>Bacilli</taxon>
        <taxon>Bacillales</taxon>
        <taxon>Bacillaceae</taxon>
        <taxon>Bacillus</taxon>
        <taxon>Bacillus cereus group</taxon>
    </lineage>
</organism>
<protein>
    <submittedName>
        <fullName evidence="3">Uncharacterized protein</fullName>
    </submittedName>
</protein>
<sequence length="34" mass="3886">MVSATCKQVNVMITATLRATLSIHFLHWIFIQPN</sequence>
<dbReference type="Proteomes" id="UP000220078">
    <property type="component" value="Unassembled WGS sequence"/>
</dbReference>
<reference evidence="7 8" key="2">
    <citation type="submission" date="2017-09" db="EMBL/GenBank/DDBJ databases">
        <title>Large-scale bioinformatics analysis of Bacillus genomes uncovers conserved roles of natural products in bacterial physiology.</title>
        <authorList>
            <consortium name="Agbiome Team Llc"/>
            <person name="Bleich R.M."/>
            <person name="Grubbs K.J."/>
            <person name="Santa Maria K.C."/>
            <person name="Allen S.E."/>
            <person name="Farag S."/>
            <person name="Shank E.A."/>
            <person name="Bowers A."/>
        </authorList>
    </citation>
    <scope>NUCLEOTIDE SEQUENCE [LARGE SCALE GENOMIC DNA]</scope>
    <source>
        <strain evidence="4 7">AFS042148</strain>
        <strain evidence="3 8">AFS094862</strain>
    </source>
</reference>
<reference evidence="5 6" key="1">
    <citation type="submission" date="2017-09" db="EMBL/GenBank/DDBJ databases">
        <title>Large-scale bioinformatics analysis of Bacillus genomes uncovers conserved roles of natural products in bacterial physiology.</title>
        <authorList>
            <consortium name="Agbiome Team Llc"/>
            <person name="Bleich R.M."/>
            <person name="Kirk G.J."/>
            <person name="Santa Maria K.C."/>
            <person name="Allen S.E."/>
            <person name="Farag S."/>
            <person name="Shank E.A."/>
            <person name="Bowers A."/>
        </authorList>
    </citation>
    <scope>NUCLEOTIDE SEQUENCE [LARGE SCALE GENOMIC DNA]</scope>
    <source>
        <strain evidence="2 5">AFS027629</strain>
        <strain evidence="1 6">AFS027958</strain>
    </source>
</reference>
<accession>A0A2B5N0T8</accession>
<gene>
    <name evidence="2" type="ORF">CN551_12860</name>
    <name evidence="1" type="ORF">CN596_01745</name>
    <name evidence="4" type="ORF">COF62_15445</name>
    <name evidence="3" type="ORF">CON73_25755</name>
</gene>
<dbReference type="Proteomes" id="UP000220934">
    <property type="component" value="Unassembled WGS sequence"/>
</dbReference>
<evidence type="ECO:0000313" key="8">
    <source>
        <dbReference type="Proteomes" id="UP000225320"/>
    </source>
</evidence>
<evidence type="ECO:0000313" key="7">
    <source>
        <dbReference type="Proteomes" id="UP000224044"/>
    </source>
</evidence>
<evidence type="ECO:0000313" key="4">
    <source>
        <dbReference type="EMBL" id="PHE12068.1"/>
    </source>
</evidence>
<dbReference type="AlphaFoldDB" id="A0A2B5N0T8"/>
<dbReference type="EMBL" id="NVOI01000111">
    <property type="protein sequence ID" value="PGG84608.1"/>
    <property type="molecule type" value="Genomic_DNA"/>
</dbReference>
<evidence type="ECO:0000313" key="1">
    <source>
        <dbReference type="EMBL" id="PEN58661.1"/>
    </source>
</evidence>
<evidence type="ECO:0000313" key="3">
    <source>
        <dbReference type="EMBL" id="PGG84608.1"/>
    </source>
</evidence>
<dbReference type="EMBL" id="NUSY01000020">
    <property type="protein sequence ID" value="PHE12068.1"/>
    <property type="molecule type" value="Genomic_DNA"/>
</dbReference>
<proteinExistence type="predicted"/>
<comment type="caution">
    <text evidence="3">The sequence shown here is derived from an EMBL/GenBank/DDBJ whole genome shotgun (WGS) entry which is preliminary data.</text>
</comment>
<evidence type="ECO:0000313" key="5">
    <source>
        <dbReference type="Proteomes" id="UP000220078"/>
    </source>
</evidence>
<dbReference type="Proteomes" id="UP000225320">
    <property type="component" value="Unassembled WGS sequence"/>
</dbReference>
<dbReference type="Proteomes" id="UP000224044">
    <property type="component" value="Unassembled WGS sequence"/>
</dbReference>